<dbReference type="STRING" id="1234679.BN424_3244"/>
<evidence type="ECO:0000313" key="9">
    <source>
        <dbReference type="EMBL" id="CCO12665.2"/>
    </source>
</evidence>
<comment type="cofactor">
    <cofactor evidence="1">
        <name>Zn(2+)</name>
        <dbReference type="ChEBI" id="CHEBI:29105"/>
    </cofactor>
</comment>
<comment type="similarity">
    <text evidence="3">Belongs to the peptidase M50B family.</text>
</comment>
<dbReference type="GO" id="GO:0016020">
    <property type="term" value="C:membrane"/>
    <property type="evidence" value="ECO:0007669"/>
    <property type="project" value="UniProtKB-SubCell"/>
</dbReference>
<dbReference type="Proteomes" id="UP000000212">
    <property type="component" value="Chromosome"/>
</dbReference>
<evidence type="ECO:0000256" key="6">
    <source>
        <dbReference type="ARBA" id="ARBA00023136"/>
    </source>
</evidence>
<keyword evidence="4 7" id="KW-0812">Transmembrane</keyword>
<reference evidence="10" key="1">
    <citation type="journal article" date="2013" name="Genome Announc.">
        <title>Complete Chromosome Sequence of Carnobacterium maltaromaticum LMA 28.</title>
        <authorList>
            <person name="Cailliez-Grimal C."/>
            <person name="Chaillou S."/>
            <person name="Anba-Mondoloni J."/>
            <person name="Loux V."/>
            <person name="Afzal M.I."/>
            <person name="Rahman A."/>
            <person name="Kergourlay G."/>
            <person name="Champomier-Verges M.C."/>
            <person name="Zagorec M."/>
            <person name="Dalgaard P."/>
            <person name="Leisner J.J."/>
            <person name="Prevost H."/>
            <person name="Revol-Junelles A.M."/>
            <person name="Borges F."/>
        </authorList>
    </citation>
    <scope>NUCLEOTIDE SEQUENCE</scope>
    <source>
        <strain evidence="10">LMA28</strain>
    </source>
</reference>
<dbReference type="GO" id="GO:0006508">
    <property type="term" value="P:proteolysis"/>
    <property type="evidence" value="ECO:0007669"/>
    <property type="project" value="InterPro"/>
</dbReference>
<dbReference type="Pfam" id="PF02163">
    <property type="entry name" value="Peptidase_M50"/>
    <property type="match status" value="1"/>
</dbReference>
<feature type="transmembrane region" description="Helical" evidence="7">
    <location>
        <begin position="78"/>
        <end position="96"/>
    </location>
</feature>
<dbReference type="EMBL" id="HE999757">
    <property type="protein sequence ID" value="CCO12665.2"/>
    <property type="molecule type" value="Genomic_DNA"/>
</dbReference>
<protein>
    <submittedName>
        <fullName evidence="9">Membrane protein</fullName>
    </submittedName>
</protein>
<dbReference type="HOGENOM" id="CLU_1792983_0_0_9"/>
<evidence type="ECO:0000313" key="10">
    <source>
        <dbReference type="Proteomes" id="UP000000212"/>
    </source>
</evidence>
<dbReference type="RefSeq" id="WP_015077649.1">
    <property type="nucleotide sequence ID" value="NC_019425.2"/>
</dbReference>
<gene>
    <name evidence="9" type="ORF">BN424_3244</name>
</gene>
<sequence>MEIEINFQLVIMWYVVLLIHELGHVIANKLIGAELVYVSIGYGPELWSFKKFRINKYFFVAIGYTSIIYRKINSKLELSFAFLNGILFSTVIWLIINLFWDNSFVQEFNFCFYLLSFTALLPINYPIGGNPSDFKQVLDLYRKG</sequence>
<keyword evidence="10" id="KW-1185">Reference proteome</keyword>
<feature type="transmembrane region" description="Helical" evidence="7">
    <location>
        <begin position="108"/>
        <end position="127"/>
    </location>
</feature>
<dbReference type="AlphaFoldDB" id="K8E6Z3"/>
<evidence type="ECO:0000256" key="4">
    <source>
        <dbReference type="ARBA" id="ARBA00022692"/>
    </source>
</evidence>
<dbReference type="KEGG" id="cml:BN424_3244"/>
<comment type="subcellular location">
    <subcellularLocation>
        <location evidence="2">Membrane</location>
        <topology evidence="2">Multi-pass membrane protein</topology>
    </subcellularLocation>
</comment>
<evidence type="ECO:0000256" key="3">
    <source>
        <dbReference type="ARBA" id="ARBA00007931"/>
    </source>
</evidence>
<name>K8E6Z3_CARML</name>
<evidence type="ECO:0000259" key="8">
    <source>
        <dbReference type="Pfam" id="PF02163"/>
    </source>
</evidence>
<dbReference type="OrthoDB" id="849477at2"/>
<organism evidence="9 10">
    <name type="scientific">Carnobacterium maltaromaticum LMA28</name>
    <dbReference type="NCBI Taxonomy" id="1234679"/>
    <lineage>
        <taxon>Bacteria</taxon>
        <taxon>Bacillati</taxon>
        <taxon>Bacillota</taxon>
        <taxon>Bacilli</taxon>
        <taxon>Lactobacillales</taxon>
        <taxon>Carnobacteriaceae</taxon>
        <taxon>Carnobacterium</taxon>
    </lineage>
</organism>
<keyword evidence="5 7" id="KW-1133">Transmembrane helix</keyword>
<proteinExistence type="inferred from homology"/>
<dbReference type="InterPro" id="IPR008915">
    <property type="entry name" value="Peptidase_M50"/>
</dbReference>
<evidence type="ECO:0000256" key="1">
    <source>
        <dbReference type="ARBA" id="ARBA00001947"/>
    </source>
</evidence>
<feature type="domain" description="Peptidase M50" evidence="8">
    <location>
        <begin position="9"/>
        <end position="96"/>
    </location>
</feature>
<evidence type="ECO:0000256" key="5">
    <source>
        <dbReference type="ARBA" id="ARBA00022989"/>
    </source>
</evidence>
<keyword evidence="6 7" id="KW-0472">Membrane</keyword>
<evidence type="ECO:0000256" key="7">
    <source>
        <dbReference type="SAM" id="Phobius"/>
    </source>
</evidence>
<evidence type="ECO:0000256" key="2">
    <source>
        <dbReference type="ARBA" id="ARBA00004141"/>
    </source>
</evidence>
<accession>K8E6Z3</accession>